<keyword evidence="4" id="KW-0238">DNA-binding</keyword>
<evidence type="ECO:0000313" key="8">
    <source>
        <dbReference type="Proteomes" id="UP000315283"/>
    </source>
</evidence>
<dbReference type="SUPFAM" id="SSF110849">
    <property type="entry name" value="ParB/Sulfiredoxin"/>
    <property type="match status" value="1"/>
</dbReference>
<gene>
    <name evidence="7" type="ORF">EVA97_04000</name>
</gene>
<comment type="similarity">
    <text evidence="1">Belongs to the ParB family.</text>
</comment>
<dbReference type="InterPro" id="IPR057240">
    <property type="entry name" value="ParB_dimer_C"/>
</dbReference>
<evidence type="ECO:0000256" key="5">
    <source>
        <dbReference type="ARBA" id="ARBA00025472"/>
    </source>
</evidence>
<dbReference type="CDD" id="cd16393">
    <property type="entry name" value="SPO0J_N"/>
    <property type="match status" value="1"/>
</dbReference>
<dbReference type="EMBL" id="SHBJ01000035">
    <property type="protein sequence ID" value="RZO27616.1"/>
    <property type="molecule type" value="Genomic_DNA"/>
</dbReference>
<comment type="function">
    <text evidence="5">Involved in chromosome partition. Localize to both poles of the predivisional cell following completion of DNA replication. Binds to the DNA origin of replication.</text>
</comment>
<dbReference type="Pfam" id="PF23552">
    <property type="entry name" value="ParB_C"/>
    <property type="match status" value="1"/>
</dbReference>
<comment type="caution">
    <text evidence="7">The sequence shown here is derived from an EMBL/GenBank/DDBJ whole genome shotgun (WGS) entry which is preliminary data.</text>
</comment>
<dbReference type="NCBIfam" id="TIGR00180">
    <property type="entry name" value="parB_part"/>
    <property type="match status" value="1"/>
</dbReference>
<reference evidence="7 8" key="1">
    <citation type="submission" date="2019-02" db="EMBL/GenBank/DDBJ databases">
        <title>Prokaryotic population dynamics and viral predation in marine succession experiment using metagenomics: the confinement effect.</title>
        <authorList>
            <person name="Haro-Moreno J.M."/>
            <person name="Rodriguez-Valera F."/>
            <person name="Lopez-Perez M."/>
        </authorList>
    </citation>
    <scope>NUCLEOTIDE SEQUENCE [LARGE SCALE GENOMIC DNA]</scope>
    <source>
        <strain evidence="7">MED-G164</strain>
    </source>
</reference>
<evidence type="ECO:0000256" key="2">
    <source>
        <dbReference type="ARBA" id="ARBA00022372"/>
    </source>
</evidence>
<dbReference type="GO" id="GO:0007059">
    <property type="term" value="P:chromosome segregation"/>
    <property type="evidence" value="ECO:0007669"/>
    <property type="project" value="UniProtKB-KW"/>
</dbReference>
<dbReference type="GO" id="GO:0003677">
    <property type="term" value="F:DNA binding"/>
    <property type="evidence" value="ECO:0007669"/>
    <property type="project" value="UniProtKB-KW"/>
</dbReference>
<sequence>QSNQAQRTVKEISIEKIKAGRFQPRANFNKDKLEELTNSIKTQGVLSPILVRELGLNDYEVIAGERRLRASKMAGLETIPCLVDQKQDQDALISALIENLQREDLNPVEEAKGLDRLKREFGLTQDEVAASTGKARSTIANSLRILSLPSLVLDMLSKGSIEKGHAKLLATMSPGDAESFAKQITKNGLSIKELSSQISNKNNTKAGKPKSKDSDLLNIEKEMSESFGHKIEIETKNKKSGKVSITYSTLDELDNIILKMKNK</sequence>
<protein>
    <recommendedName>
        <fullName evidence="2">Probable chromosome-partitioning protein ParB</fullName>
    </recommendedName>
</protein>
<name>A0A520N2F8_9GAMM</name>
<dbReference type="Pfam" id="PF02195">
    <property type="entry name" value="ParB_N"/>
    <property type="match status" value="1"/>
</dbReference>
<dbReference type="InterPro" id="IPR004437">
    <property type="entry name" value="ParB/RepB/Spo0J"/>
</dbReference>
<organism evidence="7 8">
    <name type="scientific">SAR86 cluster bacterium</name>
    <dbReference type="NCBI Taxonomy" id="2030880"/>
    <lineage>
        <taxon>Bacteria</taxon>
        <taxon>Pseudomonadati</taxon>
        <taxon>Pseudomonadota</taxon>
        <taxon>Gammaproteobacteria</taxon>
        <taxon>SAR86 cluster</taxon>
    </lineage>
</organism>
<dbReference type="FunFam" id="1.10.10.2830:FF:000001">
    <property type="entry name" value="Chromosome partitioning protein ParB"/>
    <property type="match status" value="1"/>
</dbReference>
<proteinExistence type="inferred from homology"/>
<evidence type="ECO:0000256" key="3">
    <source>
        <dbReference type="ARBA" id="ARBA00022829"/>
    </source>
</evidence>
<dbReference type="InterPro" id="IPR003115">
    <property type="entry name" value="ParB_N"/>
</dbReference>
<feature type="non-terminal residue" evidence="7">
    <location>
        <position position="1"/>
    </location>
</feature>
<evidence type="ECO:0000256" key="1">
    <source>
        <dbReference type="ARBA" id="ARBA00006295"/>
    </source>
</evidence>
<dbReference type="InterPro" id="IPR036086">
    <property type="entry name" value="ParB/Sulfiredoxin_sf"/>
</dbReference>
<accession>A0A520N2F8</accession>
<evidence type="ECO:0000313" key="7">
    <source>
        <dbReference type="EMBL" id="RZO27616.1"/>
    </source>
</evidence>
<dbReference type="Pfam" id="PF17762">
    <property type="entry name" value="HTH_ParB"/>
    <property type="match status" value="1"/>
</dbReference>
<keyword evidence="3" id="KW-0159">Chromosome partition</keyword>
<dbReference type="FunFam" id="3.90.1530.30:FF:000001">
    <property type="entry name" value="Chromosome partitioning protein ParB"/>
    <property type="match status" value="1"/>
</dbReference>
<dbReference type="Proteomes" id="UP000315283">
    <property type="component" value="Unassembled WGS sequence"/>
</dbReference>
<evidence type="ECO:0000256" key="4">
    <source>
        <dbReference type="ARBA" id="ARBA00023125"/>
    </source>
</evidence>
<dbReference type="SMART" id="SM00470">
    <property type="entry name" value="ParB"/>
    <property type="match status" value="1"/>
</dbReference>
<dbReference type="GO" id="GO:0005694">
    <property type="term" value="C:chromosome"/>
    <property type="evidence" value="ECO:0007669"/>
    <property type="project" value="TreeGrafter"/>
</dbReference>
<feature type="domain" description="ParB-like N-terminal" evidence="6">
    <location>
        <begin position="10"/>
        <end position="100"/>
    </location>
</feature>
<dbReference type="Gene3D" id="1.10.10.2830">
    <property type="match status" value="1"/>
</dbReference>
<dbReference type="PANTHER" id="PTHR33375:SF1">
    <property type="entry name" value="CHROMOSOME-PARTITIONING PROTEIN PARB-RELATED"/>
    <property type="match status" value="1"/>
</dbReference>
<evidence type="ECO:0000259" key="6">
    <source>
        <dbReference type="SMART" id="SM00470"/>
    </source>
</evidence>
<dbReference type="Gene3D" id="3.90.1530.30">
    <property type="match status" value="1"/>
</dbReference>
<dbReference type="InterPro" id="IPR050336">
    <property type="entry name" value="Chromosome_partition/occlusion"/>
</dbReference>
<dbReference type="InterPro" id="IPR041468">
    <property type="entry name" value="HTH_ParB/Spo0J"/>
</dbReference>
<dbReference type="PANTHER" id="PTHR33375">
    <property type="entry name" value="CHROMOSOME-PARTITIONING PROTEIN PARB-RELATED"/>
    <property type="match status" value="1"/>
</dbReference>
<dbReference type="AlphaFoldDB" id="A0A520N2F8"/>